<evidence type="ECO:0000313" key="1">
    <source>
        <dbReference type="EMBL" id="MDM1050333.1"/>
    </source>
</evidence>
<keyword evidence="2" id="KW-1185">Reference proteome</keyword>
<comment type="caution">
    <text evidence="1">The sequence shown here is derived from an EMBL/GenBank/DDBJ whole genome shotgun (WGS) entry which is preliminary data.</text>
</comment>
<dbReference type="EMBL" id="JACAGK010000086">
    <property type="protein sequence ID" value="MDM1050333.1"/>
    <property type="molecule type" value="Genomic_DNA"/>
</dbReference>
<reference evidence="1" key="2">
    <citation type="journal article" date="2022" name="Sci. Total Environ.">
        <title>Prevalence, transmission, and molecular epidemiology of tet(X)-positive bacteria among humans, animals, and environmental niches in China: An epidemiological, and genomic-based study.</title>
        <authorList>
            <person name="Dong N."/>
            <person name="Zeng Y."/>
            <person name="Cai C."/>
            <person name="Sun C."/>
            <person name="Lu J."/>
            <person name="Liu C."/>
            <person name="Zhou H."/>
            <person name="Sun Q."/>
            <person name="Shu L."/>
            <person name="Wang H."/>
            <person name="Wang Y."/>
            <person name="Wang S."/>
            <person name="Wu C."/>
            <person name="Chan E.W."/>
            <person name="Chen G."/>
            <person name="Shen Z."/>
            <person name="Chen S."/>
            <person name="Zhang R."/>
        </authorList>
    </citation>
    <scope>NUCLEOTIDE SEQUENCE</scope>
    <source>
        <strain evidence="1">R1692</strain>
    </source>
</reference>
<organism evidence="1 2">
    <name type="scientific">Sphingobacterium hotanense</name>
    <dbReference type="NCBI Taxonomy" id="649196"/>
    <lineage>
        <taxon>Bacteria</taxon>
        <taxon>Pseudomonadati</taxon>
        <taxon>Bacteroidota</taxon>
        <taxon>Sphingobacteriia</taxon>
        <taxon>Sphingobacteriales</taxon>
        <taxon>Sphingobacteriaceae</taxon>
        <taxon>Sphingobacterium</taxon>
    </lineage>
</organism>
<evidence type="ECO:0000313" key="2">
    <source>
        <dbReference type="Proteomes" id="UP001170954"/>
    </source>
</evidence>
<name>A0ABT7NTP7_9SPHI</name>
<reference evidence="1" key="1">
    <citation type="submission" date="2020-06" db="EMBL/GenBank/DDBJ databases">
        <authorList>
            <person name="Dong N."/>
        </authorList>
    </citation>
    <scope>NUCLEOTIDE SEQUENCE</scope>
    <source>
        <strain evidence="1">R1692</strain>
    </source>
</reference>
<accession>A0ABT7NTP7</accession>
<protein>
    <submittedName>
        <fullName evidence="1">Uncharacterized protein</fullName>
    </submittedName>
</protein>
<dbReference type="RefSeq" id="WP_286652404.1">
    <property type="nucleotide sequence ID" value="NZ_JACAGK010000086.1"/>
</dbReference>
<sequence>MRQTLEHIRFVVKMIMKSSAKFPDRLIRIGKYVDFSMAVLLQLLELIEKDKRNKGPKNRGFGLV</sequence>
<gene>
    <name evidence="1" type="ORF">HX018_19020</name>
</gene>
<dbReference type="Proteomes" id="UP001170954">
    <property type="component" value="Unassembled WGS sequence"/>
</dbReference>
<proteinExistence type="predicted"/>